<gene>
    <name evidence="1" type="ORF">RV045_07875</name>
</gene>
<dbReference type="EMBL" id="JAWDIE010000010">
    <property type="protein sequence ID" value="MEJ7138348.1"/>
    <property type="molecule type" value="Genomic_DNA"/>
</dbReference>
<sequence length="725" mass="78984">MIRSSSPLLRPARLALACALACTAVLPLSAAHAAPSSTGVTGLINMPTADVEPGGNWRWGYSRFGPYSTAYSTVSLFDRLEVNGRFTTIKGVAGFEGNAAYGDYKDKSIDVKLRLLDENDWRPAVAVGVQDIFGTEIFHARYIAASKSLALPAGLTLRGTLGYGQDRIGGVFGGLDLSAAAWPGWRLMLERDTTRFENDPNAAQSGAARIHGRQRVGVGYRWGWIDAQITRSASAADWGGGLSLNIPLGQKTFVPWVNEPAPFAAPDTPRPTEAQWDSELKWSRDMASALQDAGFKNLRLAREGDVLRAQLASTRISDDNRSAGRAARIIMTFAPAQTRLIDLTLTRNDLVLTRVSIPFDAAVVAQLEGKAPAPQQSDDAAQRRAAVAAGQTLASDYARPQDDLPTGAGGAAVQQGLKEAGVRRETALDNSEGDLIAFRTESSDLGRLKITPRLDLFLNDPSGFLRYDLGLAASFSQRLAQRTFVEAGATLSLHETVSGVTQPSDSQLPHVRSDVADYKRDGRFKLDRLLVNHYLQPLPQVYGRVSAGLYEEMFAGAGTQWLYQPAYQPWTLDLAVDALRQRDTQGLLGFRPYRTVTAVASLHYRLPLGVTATVRAGRFLARDTAARFELKRRFASGVEVGGWYTLSRAYDVLGGKRYQDKGVFVRWPLSNLLGKDTQVAIQGSLSPWTRDIGQLVRSPSDLYDLVEKPLTQDLADPRGLEAFAQ</sequence>
<evidence type="ECO:0000313" key="1">
    <source>
        <dbReference type="EMBL" id="MEJ7138348.1"/>
    </source>
</evidence>
<proteinExistence type="predicted"/>
<reference evidence="1" key="1">
    <citation type="submission" date="2023-10" db="EMBL/GenBank/DDBJ databases">
        <title>Amphibacter perezi, gen. nov., sp. nov. a novel taxa of the family Comamonadaceae, class Betaproteobacteria isolated from the skin microbiota of Pelophylax perezi from different populations.</title>
        <authorList>
            <person name="Costa S."/>
            <person name="Proenca D.N."/>
            <person name="Lopes I."/>
            <person name="Morais P.V."/>
        </authorList>
    </citation>
    <scope>NUCLEOTIDE SEQUENCE</scope>
    <source>
        <strain evidence="1">SL12-8</strain>
    </source>
</reference>
<protein>
    <submittedName>
        <fullName evidence="1">YjbH domain-containing protein</fullName>
    </submittedName>
</protein>
<dbReference type="Proteomes" id="UP001364695">
    <property type="component" value="Unassembled WGS sequence"/>
</dbReference>
<keyword evidence="2" id="KW-1185">Reference proteome</keyword>
<name>A0ACC6P2A9_9BURK</name>
<evidence type="ECO:0000313" key="2">
    <source>
        <dbReference type="Proteomes" id="UP001364695"/>
    </source>
</evidence>
<accession>A0ACC6P2A9</accession>
<comment type="caution">
    <text evidence="1">The sequence shown here is derived from an EMBL/GenBank/DDBJ whole genome shotgun (WGS) entry which is preliminary data.</text>
</comment>
<organism evidence="1 2">
    <name type="scientific">Amphibiibacter pelophylacis</name>
    <dbReference type="NCBI Taxonomy" id="1799477"/>
    <lineage>
        <taxon>Bacteria</taxon>
        <taxon>Pseudomonadati</taxon>
        <taxon>Pseudomonadota</taxon>
        <taxon>Betaproteobacteria</taxon>
        <taxon>Burkholderiales</taxon>
        <taxon>Sphaerotilaceae</taxon>
        <taxon>Amphibiibacter</taxon>
    </lineage>
</organism>